<dbReference type="NCBIfam" id="TIGR01509">
    <property type="entry name" value="HAD-SF-IA-v3"/>
    <property type="match status" value="1"/>
</dbReference>
<dbReference type="PANTHER" id="PTHR43611:SF3">
    <property type="entry name" value="FLAVIN MONONUCLEOTIDE HYDROLASE 1, CHLOROPLATIC"/>
    <property type="match status" value="1"/>
</dbReference>
<dbReference type="InterPro" id="IPR023214">
    <property type="entry name" value="HAD_sf"/>
</dbReference>
<accession>A0A3B0T3K5</accession>
<sequence length="203" mass="23555">MSDIKVLFFDVGGVLLTNGWDRVSRRLACETFGIDWDEFQDRHDFVALDFEKGNLTIGEYLERTVFYRERDFSQAEFIAFMKSQSVAMPDSLALTRELASRGDYLLATLNNESRELNDYRIETFGLRDMFSVFLSSSYLGMAKPHKEIYRVAVEITQYRPEQCAFIDDRELNLECADLAGIRPVHFKDVNQLRESLRYLGVAI</sequence>
<dbReference type="Gene3D" id="3.40.50.1000">
    <property type="entry name" value="HAD superfamily/HAD-like"/>
    <property type="match status" value="1"/>
</dbReference>
<reference evidence="1" key="1">
    <citation type="submission" date="2018-06" db="EMBL/GenBank/DDBJ databases">
        <authorList>
            <person name="Zhirakovskaya E."/>
        </authorList>
    </citation>
    <scope>NUCLEOTIDE SEQUENCE</scope>
</reference>
<dbReference type="Pfam" id="PF00702">
    <property type="entry name" value="Hydrolase"/>
    <property type="match status" value="1"/>
</dbReference>
<dbReference type="SFLD" id="SFLDS00003">
    <property type="entry name" value="Haloacid_Dehalogenase"/>
    <property type="match status" value="1"/>
</dbReference>
<dbReference type="SFLD" id="SFLDG01129">
    <property type="entry name" value="C1.5:_HAD__Beta-PGM__Phosphata"/>
    <property type="match status" value="1"/>
</dbReference>
<keyword evidence="1" id="KW-0378">Hydrolase</keyword>
<dbReference type="InterPro" id="IPR006439">
    <property type="entry name" value="HAD-SF_hydro_IA"/>
</dbReference>
<name>A0A3B0T3K5_9ZZZZ</name>
<evidence type="ECO:0000313" key="1">
    <source>
        <dbReference type="EMBL" id="VAW03414.1"/>
    </source>
</evidence>
<dbReference type="Gene3D" id="1.10.150.240">
    <property type="entry name" value="Putative phosphatase, domain 2"/>
    <property type="match status" value="1"/>
</dbReference>
<gene>
    <name evidence="1" type="ORF">MNBD_ACTINO02-2495</name>
</gene>
<dbReference type="GO" id="GO:0016787">
    <property type="term" value="F:hydrolase activity"/>
    <property type="evidence" value="ECO:0007669"/>
    <property type="project" value="UniProtKB-KW"/>
</dbReference>
<dbReference type="EMBL" id="UOEK01000259">
    <property type="protein sequence ID" value="VAW03414.1"/>
    <property type="molecule type" value="Genomic_DNA"/>
</dbReference>
<organism evidence="1">
    <name type="scientific">hydrothermal vent metagenome</name>
    <dbReference type="NCBI Taxonomy" id="652676"/>
    <lineage>
        <taxon>unclassified sequences</taxon>
        <taxon>metagenomes</taxon>
        <taxon>ecological metagenomes</taxon>
    </lineage>
</organism>
<dbReference type="InterPro" id="IPR036412">
    <property type="entry name" value="HAD-like_sf"/>
</dbReference>
<dbReference type="InterPro" id="IPR023198">
    <property type="entry name" value="PGP-like_dom2"/>
</dbReference>
<protein>
    <submittedName>
        <fullName evidence="1">Hydrolase family protein</fullName>
    </submittedName>
</protein>
<dbReference type="PANTHER" id="PTHR43611">
    <property type="entry name" value="ALPHA-D-GLUCOSE 1-PHOSPHATE PHOSPHATASE"/>
    <property type="match status" value="1"/>
</dbReference>
<dbReference type="AlphaFoldDB" id="A0A3B0T3K5"/>
<dbReference type="SUPFAM" id="SSF56784">
    <property type="entry name" value="HAD-like"/>
    <property type="match status" value="1"/>
</dbReference>
<proteinExistence type="predicted"/>